<evidence type="ECO:0000256" key="4">
    <source>
        <dbReference type="ARBA" id="ARBA00022729"/>
    </source>
</evidence>
<evidence type="ECO:0000256" key="2">
    <source>
        <dbReference type="ARBA" id="ARBA00005592"/>
    </source>
</evidence>
<dbReference type="Gene3D" id="2.40.40.10">
    <property type="entry name" value="RlpA-like domain"/>
    <property type="match status" value="1"/>
</dbReference>
<dbReference type="PANTHER" id="PTHR33191">
    <property type="entry name" value="RIPENING-RELATED PROTEIN 2-RELATED"/>
    <property type="match status" value="1"/>
</dbReference>
<dbReference type="InterPro" id="IPR039271">
    <property type="entry name" value="Kiwellin-like"/>
</dbReference>
<accession>A0AAD4JQ38</accession>
<name>A0AAD4JQ38_PERFH</name>
<comment type="subcellular location">
    <subcellularLocation>
        <location evidence="1">Secreted</location>
    </subcellularLocation>
</comment>
<dbReference type="EMBL" id="SDAM02000003">
    <property type="protein sequence ID" value="KAH6837991.1"/>
    <property type="molecule type" value="Genomic_DNA"/>
</dbReference>
<dbReference type="SUPFAM" id="SSF50685">
    <property type="entry name" value="Barwin-like endoglucanases"/>
    <property type="match status" value="1"/>
</dbReference>
<evidence type="ECO:0000256" key="1">
    <source>
        <dbReference type="ARBA" id="ARBA00004613"/>
    </source>
</evidence>
<dbReference type="AlphaFoldDB" id="A0AAD4JQ38"/>
<dbReference type="PANTHER" id="PTHR33191:SF58">
    <property type="entry name" value="RIPENING-RELATED PROTEIN 1"/>
    <property type="match status" value="1"/>
</dbReference>
<keyword evidence="4" id="KW-0732">Signal</keyword>
<organism evidence="5 6">
    <name type="scientific">Perilla frutescens var. hirtella</name>
    <name type="common">Perilla citriodora</name>
    <name type="synonym">Perilla setoyensis</name>
    <dbReference type="NCBI Taxonomy" id="608512"/>
    <lineage>
        <taxon>Eukaryota</taxon>
        <taxon>Viridiplantae</taxon>
        <taxon>Streptophyta</taxon>
        <taxon>Embryophyta</taxon>
        <taxon>Tracheophyta</taxon>
        <taxon>Spermatophyta</taxon>
        <taxon>Magnoliopsida</taxon>
        <taxon>eudicotyledons</taxon>
        <taxon>Gunneridae</taxon>
        <taxon>Pentapetalae</taxon>
        <taxon>asterids</taxon>
        <taxon>lamiids</taxon>
        <taxon>Lamiales</taxon>
        <taxon>Lamiaceae</taxon>
        <taxon>Nepetoideae</taxon>
        <taxon>Elsholtzieae</taxon>
        <taxon>Perilla</taxon>
    </lineage>
</organism>
<reference evidence="5 6" key="1">
    <citation type="journal article" date="2021" name="Nat. Commun.">
        <title>Incipient diploidization of the medicinal plant Perilla within 10,000 years.</title>
        <authorList>
            <person name="Zhang Y."/>
            <person name="Shen Q."/>
            <person name="Leng L."/>
            <person name="Zhang D."/>
            <person name="Chen S."/>
            <person name="Shi Y."/>
            <person name="Ning Z."/>
            <person name="Chen S."/>
        </authorList>
    </citation>
    <scope>NUCLEOTIDE SEQUENCE [LARGE SCALE GENOMIC DNA]</scope>
    <source>
        <strain evidence="6">cv. PC099</strain>
    </source>
</reference>
<sequence length="163" mass="17886">MALHLGAEAKPCKPSGKVKVKGKGVPNCPDCCEKDKYYNTYTCSPKVSAQTKAVLTITSFDDDKGPSTCEGKFYPDDTPVVALSTGWFDKQKRCLKNVIIYGNGKNVTAKVVDECDSTMGCDDEHFYLPPCGKNILDASRGVWKALGVPKKDWGEMDIYWSDA</sequence>
<dbReference type="InterPro" id="IPR036908">
    <property type="entry name" value="RlpA-like_sf"/>
</dbReference>
<keyword evidence="3" id="KW-0964">Secreted</keyword>
<dbReference type="Proteomes" id="UP001190926">
    <property type="component" value="Unassembled WGS sequence"/>
</dbReference>
<dbReference type="Pfam" id="PF24300">
    <property type="entry name" value="KWL1"/>
    <property type="match status" value="1"/>
</dbReference>
<comment type="caution">
    <text evidence="5">The sequence shown here is derived from an EMBL/GenBank/DDBJ whole genome shotgun (WGS) entry which is preliminary data.</text>
</comment>
<comment type="similarity">
    <text evidence="2">Belongs to the kiwellin family.</text>
</comment>
<evidence type="ECO:0000256" key="3">
    <source>
        <dbReference type="ARBA" id="ARBA00022525"/>
    </source>
</evidence>
<keyword evidence="6" id="KW-1185">Reference proteome</keyword>
<dbReference type="CDD" id="cd22270">
    <property type="entry name" value="DPBB_kiwellin-like"/>
    <property type="match status" value="1"/>
</dbReference>
<gene>
    <name evidence="5" type="ORF">C2S53_000352</name>
</gene>
<evidence type="ECO:0000313" key="5">
    <source>
        <dbReference type="EMBL" id="KAH6837991.1"/>
    </source>
</evidence>
<proteinExistence type="inferred from homology"/>
<protein>
    <submittedName>
        <fullName evidence="5">Uncharacterized protein</fullName>
    </submittedName>
</protein>
<evidence type="ECO:0000313" key="6">
    <source>
        <dbReference type="Proteomes" id="UP001190926"/>
    </source>
</evidence>
<dbReference type="GO" id="GO:0005576">
    <property type="term" value="C:extracellular region"/>
    <property type="evidence" value="ECO:0007669"/>
    <property type="project" value="UniProtKB-SubCell"/>
</dbReference>